<feature type="active site" description="Proton acceptor" evidence="2">
    <location>
        <position position="93"/>
    </location>
</feature>
<feature type="binding site" evidence="2">
    <location>
        <position position="58"/>
    </location>
    <ligand>
        <name>substrate</name>
    </ligand>
</feature>
<feature type="binding site" evidence="2">
    <location>
        <position position="45"/>
    </location>
    <ligand>
        <name>Mg(2+)</name>
        <dbReference type="ChEBI" id="CHEBI:18420"/>
    </ligand>
</feature>
<comment type="similarity">
    <text evidence="2">Belongs to the UPP synthase family.</text>
</comment>
<dbReference type="Pfam" id="PF01255">
    <property type="entry name" value="Prenyltransf"/>
    <property type="match status" value="1"/>
</dbReference>
<reference evidence="3 4" key="2">
    <citation type="submission" date="2008-11" db="EMBL/GenBank/DDBJ databases">
        <authorList>
            <person name="Fulton L."/>
            <person name="Clifton S."/>
            <person name="Fulton B."/>
            <person name="Xu J."/>
            <person name="Minx P."/>
            <person name="Pepin K.H."/>
            <person name="Johnson M."/>
            <person name="Bhonagiri V."/>
            <person name="Nash W.E."/>
            <person name="Mardis E.R."/>
            <person name="Wilson R.K."/>
        </authorList>
    </citation>
    <scope>NUCLEOTIDE SEQUENCE [LARGE SCALE GENOMIC DNA]</scope>
    <source>
        <strain evidence="3 4">ATCC 43243</strain>
    </source>
</reference>
<comment type="subunit">
    <text evidence="2">Homodimer.</text>
</comment>
<organism evidence="3 4">
    <name type="scientific">[Bacteroides] pectinophilus ATCC 43243</name>
    <dbReference type="NCBI Taxonomy" id="483218"/>
    <lineage>
        <taxon>Bacteria</taxon>
        <taxon>Bacillati</taxon>
        <taxon>Bacillota</taxon>
        <taxon>Clostridia</taxon>
        <taxon>Eubacteriales</taxon>
    </lineage>
</organism>
<evidence type="ECO:0000256" key="1">
    <source>
        <dbReference type="ARBA" id="ARBA00022679"/>
    </source>
</evidence>
<dbReference type="HOGENOM" id="CLU_038505_1_1_9"/>
<evidence type="ECO:0000313" key="3">
    <source>
        <dbReference type="EMBL" id="EEC57084.1"/>
    </source>
</evidence>
<dbReference type="InterPro" id="IPR036424">
    <property type="entry name" value="UPP_synth-like_sf"/>
</dbReference>
<dbReference type="InterPro" id="IPR001441">
    <property type="entry name" value="UPP_synth-like"/>
</dbReference>
<keyword evidence="2" id="KW-0479">Metal-binding</keyword>
<proteinExistence type="inferred from homology"/>
<dbReference type="STRING" id="483218.BACPEC_01572"/>
<dbReference type="Proteomes" id="UP000003136">
    <property type="component" value="Unassembled WGS sequence"/>
</dbReference>
<protein>
    <recommendedName>
        <fullName evidence="2">Isoprenyl transferase</fullName>
        <ecNumber evidence="2">2.5.1.-</ecNumber>
    </recommendedName>
</protein>
<dbReference type="GO" id="GO:0045547">
    <property type="term" value="F:ditrans,polycis-polyprenyl diphosphate synthase [(2E,6E)-farnesyl diphosphate specific] activity"/>
    <property type="evidence" value="ECO:0007669"/>
    <property type="project" value="TreeGrafter"/>
</dbReference>
<feature type="binding site" evidence="2">
    <location>
        <position position="50"/>
    </location>
    <ligand>
        <name>substrate</name>
    </ligand>
</feature>
<accession>B7ATV0</accession>
<dbReference type="CDD" id="cd00475">
    <property type="entry name" value="Cis_IPPS"/>
    <property type="match status" value="1"/>
</dbReference>
<dbReference type="GO" id="GO:0000287">
    <property type="term" value="F:magnesium ion binding"/>
    <property type="evidence" value="ECO:0007669"/>
    <property type="project" value="UniProtKB-UniRule"/>
</dbReference>
<name>B7ATV0_9FIRM</name>
<feature type="binding site" evidence="2">
    <location>
        <position position="62"/>
    </location>
    <ligand>
        <name>substrate</name>
    </ligand>
</feature>
<dbReference type="NCBIfam" id="NF011405">
    <property type="entry name" value="PRK14830.1"/>
    <property type="match status" value="1"/>
</dbReference>
<feature type="binding site" evidence="2">
    <location>
        <begin position="219"/>
        <end position="221"/>
    </location>
    <ligand>
        <name>substrate</name>
    </ligand>
</feature>
<dbReference type="GO" id="GO:0016094">
    <property type="term" value="P:polyprenol biosynthetic process"/>
    <property type="evidence" value="ECO:0007669"/>
    <property type="project" value="TreeGrafter"/>
</dbReference>
<feature type="binding site" evidence="2">
    <location>
        <begin position="90"/>
        <end position="92"/>
    </location>
    <ligand>
        <name>substrate</name>
    </ligand>
</feature>
<dbReference type="InterPro" id="IPR018520">
    <property type="entry name" value="UPP_synth-like_CS"/>
</dbReference>
<feature type="active site" evidence="2">
    <location>
        <position position="45"/>
    </location>
</feature>
<keyword evidence="4" id="KW-1185">Reference proteome</keyword>
<feature type="binding site" evidence="2">
    <location>
        <begin position="46"/>
        <end position="49"/>
    </location>
    <ligand>
        <name>substrate</name>
    </ligand>
</feature>
<dbReference type="AlphaFoldDB" id="B7ATV0"/>
<keyword evidence="1 2" id="KW-0808">Transferase</keyword>
<dbReference type="PANTHER" id="PTHR10291">
    <property type="entry name" value="DEHYDRODOLICHYL DIPHOSPHATE SYNTHASE FAMILY MEMBER"/>
    <property type="match status" value="1"/>
</dbReference>
<feature type="binding site" evidence="2">
    <location>
        <position position="232"/>
    </location>
    <ligand>
        <name>Mg(2+)</name>
        <dbReference type="ChEBI" id="CHEBI:18420"/>
    </ligand>
</feature>
<sequence>MMIRGPPGPRIVTYCVTYWYGGEHLDTFNEKLGLRVPEHVAVILDGNGRWAKKRLMPRTYGHYQGSKVVEDMLHVVDDMGVKYFTVYAFSTENWNRSKDEVDTLMKILRTYLVDCVAKSMKNNVRCRVIGRPDGLSQDILDSIHNLEEKTKNNTGLNFTIAINYGGRDEIRRAVKSIADEVAAGKVKPDDITEQMIAQHLDTRELPDPDLLIRTSGEERLSNFLPWQLAYTEFYFTSVLWPDFNEKEMIKAIEKYNKRERRFGGVKEEQA</sequence>
<dbReference type="Gene3D" id="3.40.1180.10">
    <property type="entry name" value="Decaprenyl diphosphate synthase-like"/>
    <property type="match status" value="1"/>
</dbReference>
<dbReference type="EC" id="2.5.1.-" evidence="2"/>
<gene>
    <name evidence="3" type="ORF">BACPEC_01572</name>
</gene>
<keyword evidence="2" id="KW-0460">Magnesium</keyword>
<dbReference type="NCBIfam" id="TIGR00055">
    <property type="entry name" value="uppS"/>
    <property type="match status" value="1"/>
</dbReference>
<feature type="binding site" evidence="2">
    <location>
        <position position="96"/>
    </location>
    <ligand>
        <name>substrate</name>
    </ligand>
</feature>
<comment type="cofactor">
    <cofactor evidence="2">
        <name>Mg(2+)</name>
        <dbReference type="ChEBI" id="CHEBI:18420"/>
    </cofactor>
    <text evidence="2">Binds 2 magnesium ions per subunit.</text>
</comment>
<dbReference type="PANTHER" id="PTHR10291:SF0">
    <property type="entry name" value="DEHYDRODOLICHYL DIPHOSPHATE SYNTHASE 2"/>
    <property type="match status" value="1"/>
</dbReference>
<dbReference type="HAMAP" id="MF_01139">
    <property type="entry name" value="ISPT"/>
    <property type="match status" value="1"/>
</dbReference>
<feature type="binding site" evidence="2">
    <location>
        <position position="213"/>
    </location>
    <ligand>
        <name>substrate</name>
    </ligand>
</feature>
<evidence type="ECO:0000256" key="2">
    <source>
        <dbReference type="HAMAP-Rule" id="MF_01139"/>
    </source>
</evidence>
<dbReference type="eggNOG" id="COG0020">
    <property type="taxonomic scope" value="Bacteria"/>
</dbReference>
<dbReference type="FunFam" id="3.40.1180.10:FF:000001">
    <property type="entry name" value="(2E,6E)-farnesyl-diphosphate-specific ditrans,polycis-undecaprenyl-diphosphate synthase"/>
    <property type="match status" value="1"/>
</dbReference>
<feature type="binding site" evidence="2">
    <location>
        <position position="94"/>
    </location>
    <ligand>
        <name>substrate</name>
    </ligand>
</feature>
<dbReference type="PROSITE" id="PS01066">
    <property type="entry name" value="UPP_SYNTHASE"/>
    <property type="match status" value="1"/>
</dbReference>
<reference evidence="3 4" key="1">
    <citation type="submission" date="2008-11" db="EMBL/GenBank/DDBJ databases">
        <title>Draft genome sequence of Bacteroides pectinophilus (ATCC 43243).</title>
        <authorList>
            <person name="Sudarsanam P."/>
            <person name="Ley R."/>
            <person name="Guruge J."/>
            <person name="Turnbaugh P.J."/>
            <person name="Mahowald M."/>
            <person name="Liep D."/>
            <person name="Gordon J."/>
        </authorList>
    </citation>
    <scope>NUCLEOTIDE SEQUENCE [LARGE SCALE GENOMIC DNA]</scope>
    <source>
        <strain evidence="3 4">ATCC 43243</strain>
    </source>
</reference>
<comment type="function">
    <text evidence="2">Catalyzes the condensation of isopentenyl diphosphate (IPP) with allylic pyrophosphates generating different type of terpenoids.</text>
</comment>
<dbReference type="SUPFAM" id="SSF64005">
    <property type="entry name" value="Undecaprenyl diphosphate synthase"/>
    <property type="match status" value="1"/>
</dbReference>
<dbReference type="EMBL" id="ABVQ01000036">
    <property type="protein sequence ID" value="EEC57084.1"/>
    <property type="molecule type" value="Genomic_DNA"/>
</dbReference>
<evidence type="ECO:0000313" key="4">
    <source>
        <dbReference type="Proteomes" id="UP000003136"/>
    </source>
</evidence>